<keyword evidence="3 7" id="KW-0862">Zinc</keyword>
<dbReference type="KEGG" id="mpec:B9O19_00327"/>
<comment type="cofactor">
    <cofactor evidence="7">
        <name>Zn(2+)</name>
        <dbReference type="ChEBI" id="CHEBI:29105"/>
    </cofactor>
    <text evidence="7">Binds 1 zinc ion per subunit.</text>
</comment>
<dbReference type="OrthoDB" id="8659436at2"/>
<dbReference type="Pfam" id="PF01475">
    <property type="entry name" value="FUR"/>
    <property type="match status" value="1"/>
</dbReference>
<evidence type="ECO:0000256" key="5">
    <source>
        <dbReference type="ARBA" id="ARBA00023125"/>
    </source>
</evidence>
<evidence type="ECO:0000256" key="3">
    <source>
        <dbReference type="ARBA" id="ARBA00022833"/>
    </source>
</evidence>
<dbReference type="PANTHER" id="PTHR33202">
    <property type="entry name" value="ZINC UPTAKE REGULATION PROTEIN"/>
    <property type="match status" value="1"/>
</dbReference>
<dbReference type="InterPro" id="IPR043135">
    <property type="entry name" value="Fur_C"/>
</dbReference>
<feature type="binding site" evidence="7">
    <location>
        <position position="122"/>
    </location>
    <ligand>
        <name>Zn(2+)</name>
        <dbReference type="ChEBI" id="CHEBI:29105"/>
    </ligand>
</feature>
<evidence type="ECO:0000256" key="1">
    <source>
        <dbReference type="ARBA" id="ARBA00007957"/>
    </source>
</evidence>
<reference evidence="9 10" key="1">
    <citation type="submission" date="2017-04" db="EMBL/GenBank/DDBJ databases">
        <title>Monoglobus pectinilyticus 14 draft genome.</title>
        <authorList>
            <person name="Kim C."/>
            <person name="Rosendale D.I."/>
            <person name="Kelly W.J."/>
            <person name="Tannock G.W."/>
            <person name="Patchett M.L."/>
            <person name="Jordens J.Z."/>
        </authorList>
    </citation>
    <scope>NUCLEOTIDE SEQUENCE [LARGE SCALE GENOMIC DNA]</scope>
    <source>
        <strain evidence="9 10">14</strain>
    </source>
</reference>
<keyword evidence="10" id="KW-1185">Reference proteome</keyword>
<keyword evidence="7" id="KW-0479">Metal-binding</keyword>
<evidence type="ECO:0000256" key="7">
    <source>
        <dbReference type="PIRSR" id="PIRSR602481-1"/>
    </source>
</evidence>
<dbReference type="GO" id="GO:0045892">
    <property type="term" value="P:negative regulation of DNA-templated transcription"/>
    <property type="evidence" value="ECO:0007669"/>
    <property type="project" value="TreeGrafter"/>
</dbReference>
<sequence length="127" mass="14907">MKRSRQREAILEILCATTSHPTADWIYDKVRERIPNISLGTVYRNLNILSENGEILKLDVGYDQSHYDGNTNPHNHFVCRRCHRISDIETEYDFNIDRIAENHFNGDIEYHTLLFYGTCNECLSENN</sequence>
<keyword evidence="5" id="KW-0238">DNA-binding</keyword>
<feature type="binding site" evidence="7">
    <location>
        <position position="79"/>
    </location>
    <ligand>
        <name>Zn(2+)</name>
        <dbReference type="ChEBI" id="CHEBI:29105"/>
    </ligand>
</feature>
<dbReference type="InterPro" id="IPR002481">
    <property type="entry name" value="FUR"/>
</dbReference>
<dbReference type="GeneID" id="98061756"/>
<protein>
    <submittedName>
        <fullName evidence="9">Ferric uptake regulator, Fur family</fullName>
    </submittedName>
</protein>
<feature type="binding site" evidence="7">
    <location>
        <position position="82"/>
    </location>
    <ligand>
        <name>Zn(2+)</name>
        <dbReference type="ChEBI" id="CHEBI:29105"/>
    </ligand>
</feature>
<dbReference type="GO" id="GO:0000976">
    <property type="term" value="F:transcription cis-regulatory region binding"/>
    <property type="evidence" value="ECO:0007669"/>
    <property type="project" value="TreeGrafter"/>
</dbReference>
<dbReference type="RefSeq" id="WP_102364807.1">
    <property type="nucleotide sequence ID" value="NZ_CP020991.1"/>
</dbReference>
<dbReference type="InterPro" id="IPR036390">
    <property type="entry name" value="WH_DNA-bd_sf"/>
</dbReference>
<dbReference type="AlphaFoldDB" id="A0A2K9NZQ0"/>
<dbReference type="InterPro" id="IPR036388">
    <property type="entry name" value="WH-like_DNA-bd_sf"/>
</dbReference>
<evidence type="ECO:0000256" key="8">
    <source>
        <dbReference type="PIRSR" id="PIRSR602481-2"/>
    </source>
</evidence>
<evidence type="ECO:0000313" key="9">
    <source>
        <dbReference type="EMBL" id="AUO18511.1"/>
    </source>
</evidence>
<dbReference type="SUPFAM" id="SSF46785">
    <property type="entry name" value="Winged helix' DNA-binding domain"/>
    <property type="match status" value="1"/>
</dbReference>
<keyword evidence="2" id="KW-0678">Repressor</keyword>
<dbReference type="Gene3D" id="3.30.1490.190">
    <property type="match status" value="1"/>
</dbReference>
<keyword evidence="6" id="KW-0804">Transcription</keyword>
<dbReference type="GO" id="GO:0003700">
    <property type="term" value="F:DNA-binding transcription factor activity"/>
    <property type="evidence" value="ECO:0007669"/>
    <property type="project" value="InterPro"/>
</dbReference>
<dbReference type="GO" id="GO:0008270">
    <property type="term" value="F:zinc ion binding"/>
    <property type="evidence" value="ECO:0007669"/>
    <property type="project" value="TreeGrafter"/>
</dbReference>
<organism evidence="9 10">
    <name type="scientific">Monoglobus pectinilyticus</name>
    <dbReference type="NCBI Taxonomy" id="1981510"/>
    <lineage>
        <taxon>Bacteria</taxon>
        <taxon>Bacillati</taxon>
        <taxon>Bacillota</taxon>
        <taxon>Clostridia</taxon>
        <taxon>Monoglobales</taxon>
        <taxon>Monoglobaceae</taxon>
        <taxon>Monoglobus</taxon>
    </lineage>
</organism>
<name>A0A2K9NZQ0_9FIRM</name>
<dbReference type="Proteomes" id="UP000235589">
    <property type="component" value="Chromosome"/>
</dbReference>
<keyword evidence="4" id="KW-0805">Transcription regulation</keyword>
<evidence type="ECO:0000256" key="6">
    <source>
        <dbReference type="ARBA" id="ARBA00023163"/>
    </source>
</evidence>
<feature type="binding site" evidence="8">
    <location>
        <position position="111"/>
    </location>
    <ligand>
        <name>Fe cation</name>
        <dbReference type="ChEBI" id="CHEBI:24875"/>
    </ligand>
</feature>
<evidence type="ECO:0000256" key="4">
    <source>
        <dbReference type="ARBA" id="ARBA00023015"/>
    </source>
</evidence>
<feature type="binding site" evidence="7">
    <location>
        <position position="119"/>
    </location>
    <ligand>
        <name>Zn(2+)</name>
        <dbReference type="ChEBI" id="CHEBI:29105"/>
    </ligand>
</feature>
<comment type="cofactor">
    <cofactor evidence="8">
        <name>Mn(2+)</name>
        <dbReference type="ChEBI" id="CHEBI:29035"/>
    </cofactor>
    <cofactor evidence="8">
        <name>Fe(2+)</name>
        <dbReference type="ChEBI" id="CHEBI:29033"/>
    </cofactor>
    <text evidence="8">Binds 1 Mn(2+) or Fe(2+) ion per subunit.</text>
</comment>
<keyword evidence="8" id="KW-0408">Iron</keyword>
<dbReference type="CDD" id="cd07153">
    <property type="entry name" value="Fur_like"/>
    <property type="match status" value="1"/>
</dbReference>
<evidence type="ECO:0000256" key="2">
    <source>
        <dbReference type="ARBA" id="ARBA00022491"/>
    </source>
</evidence>
<gene>
    <name evidence="9" type="ORF">B9O19_00327</name>
</gene>
<proteinExistence type="inferred from homology"/>
<comment type="similarity">
    <text evidence="1">Belongs to the Fur family.</text>
</comment>
<evidence type="ECO:0000313" key="10">
    <source>
        <dbReference type="Proteomes" id="UP000235589"/>
    </source>
</evidence>
<dbReference type="GO" id="GO:1900376">
    <property type="term" value="P:regulation of secondary metabolite biosynthetic process"/>
    <property type="evidence" value="ECO:0007669"/>
    <property type="project" value="TreeGrafter"/>
</dbReference>
<dbReference type="PANTHER" id="PTHR33202:SF7">
    <property type="entry name" value="FERRIC UPTAKE REGULATION PROTEIN"/>
    <property type="match status" value="1"/>
</dbReference>
<accession>A0A2K9NZQ0</accession>
<dbReference type="Gene3D" id="1.10.10.10">
    <property type="entry name" value="Winged helix-like DNA-binding domain superfamily/Winged helix DNA-binding domain"/>
    <property type="match status" value="1"/>
</dbReference>
<dbReference type="EMBL" id="CP020991">
    <property type="protein sequence ID" value="AUO18511.1"/>
    <property type="molecule type" value="Genomic_DNA"/>
</dbReference>